<reference evidence="1" key="1">
    <citation type="journal article" date="2014" name="Int. J. Syst. Evol. Microbiol.">
        <title>Complete genome sequence of Corynebacterium casei LMG S-19264T (=DSM 44701T), isolated from a smear-ripened cheese.</title>
        <authorList>
            <consortium name="US DOE Joint Genome Institute (JGI-PGF)"/>
            <person name="Walter F."/>
            <person name="Albersmeier A."/>
            <person name="Kalinowski J."/>
            <person name="Ruckert C."/>
        </authorList>
    </citation>
    <scope>NUCLEOTIDE SEQUENCE</scope>
    <source>
        <strain evidence="1">JCM 3313</strain>
    </source>
</reference>
<evidence type="ECO:0000313" key="1">
    <source>
        <dbReference type="EMBL" id="GGP52255.1"/>
    </source>
</evidence>
<organism evidence="1 2">
    <name type="scientific">Saccharothrix coeruleofusca</name>
    <dbReference type="NCBI Taxonomy" id="33919"/>
    <lineage>
        <taxon>Bacteria</taxon>
        <taxon>Bacillati</taxon>
        <taxon>Actinomycetota</taxon>
        <taxon>Actinomycetes</taxon>
        <taxon>Pseudonocardiales</taxon>
        <taxon>Pseudonocardiaceae</taxon>
        <taxon>Saccharothrix</taxon>
    </lineage>
</organism>
<gene>
    <name evidence="1" type="ORF">GCM10010185_25430</name>
</gene>
<comment type="caution">
    <text evidence="1">The sequence shown here is derived from an EMBL/GenBank/DDBJ whole genome shotgun (WGS) entry which is preliminary data.</text>
</comment>
<evidence type="ECO:0000313" key="2">
    <source>
        <dbReference type="Proteomes" id="UP000639606"/>
    </source>
</evidence>
<dbReference type="RefSeq" id="WP_189223443.1">
    <property type="nucleotide sequence ID" value="NZ_BMRG01000004.1"/>
</dbReference>
<dbReference type="EMBL" id="BMRG01000004">
    <property type="protein sequence ID" value="GGP52255.1"/>
    <property type="molecule type" value="Genomic_DNA"/>
</dbReference>
<name>A0A918EEF6_9PSEU</name>
<dbReference type="AlphaFoldDB" id="A0A918EEF6"/>
<dbReference type="Proteomes" id="UP000639606">
    <property type="component" value="Unassembled WGS sequence"/>
</dbReference>
<sequence>MSRQPDRLFDLLPQFHRRRDAESGGALRALLAVVAEQLDLVESDLEQLYDNWFIETCADWAVPYIGDLVGYRALRGYEEAVSGRGAAARLLSARLAPRADVAATVANRRRKGTLPLLEATARTVAEWPARAVEFGPLLSGSQPVRLYPGRPERATARHLAAPARTVDLRRGAELDLVDSAFDEFAHTASRTRTPASAGLFVWRLKPHSITKAPAYCVDRARSLYTFSILGNDTPLMTKPVPEPSPDHIATPANVPGFIRRRALRDRLADHYGPGKSFQIWRDGENRPVPPGDIVVADLSRWRYRAQRGQVVVDPVLGRIAFGTRTAPKRGVWVSYHHGFSDDTGGGEYPRERPVRPGAKLYRVGPDEDDSEIMDAYRRWRREKASGDAPADAVIEITRSLAYQEQIEFALDRGDRLEVRAAEGARPVIRLLDWYSNRPDALIIRARGREDGDCDDCGRPGPPRVVLDGLLVTGRGVHVSGPVGQVVIRHSTLVPGWTLEPECHPVQPEEPSLVLEDTTACVQVERSIMGTILVQGNEVRTEPLEIHVADSVLDATGRDREALSGPDCSHAHAVLSLHRTTVIGEVYAHAIRIAENSILDGFVHVARRGIGCLRFCYVTAGSRTPRRYRCESAHRPRFTSTRYGTPGYAQLAPGCPPEIARGAEDGAELGAFHDLFQPQREDNLRARLEEFLPAGTAAGVVFVS</sequence>
<accession>A0A918EEF6</accession>
<reference evidence="1" key="2">
    <citation type="submission" date="2020-09" db="EMBL/GenBank/DDBJ databases">
        <authorList>
            <person name="Sun Q."/>
            <person name="Ohkuma M."/>
        </authorList>
    </citation>
    <scope>NUCLEOTIDE SEQUENCE</scope>
    <source>
        <strain evidence="1">JCM 3313</strain>
    </source>
</reference>
<keyword evidence="2" id="KW-1185">Reference proteome</keyword>
<protein>
    <submittedName>
        <fullName evidence="1">Uncharacterized protein</fullName>
    </submittedName>
</protein>
<proteinExistence type="predicted"/>